<feature type="chain" id="PRO_5026018883" evidence="1">
    <location>
        <begin position="29"/>
        <end position="145"/>
    </location>
</feature>
<evidence type="ECO:0000256" key="1">
    <source>
        <dbReference type="SAM" id="SignalP"/>
    </source>
</evidence>
<proteinExistence type="predicted"/>
<gene>
    <name evidence="2" type="ORF">F5544_23880</name>
</gene>
<feature type="signal peptide" evidence="1">
    <location>
        <begin position="1"/>
        <end position="28"/>
    </location>
</feature>
<evidence type="ECO:0000313" key="3">
    <source>
        <dbReference type="Proteomes" id="UP000503540"/>
    </source>
</evidence>
<dbReference type="Proteomes" id="UP000503540">
    <property type="component" value="Chromosome"/>
</dbReference>
<reference evidence="2 3" key="1">
    <citation type="journal article" date="2019" name="ACS Chem. Biol.">
        <title>Identification and Mobilization of a Cryptic Antibiotic Biosynthesis Gene Locus from a Human-Pathogenic Nocardia Isolate.</title>
        <authorList>
            <person name="Herisse M."/>
            <person name="Ishida K."/>
            <person name="Porter J.L."/>
            <person name="Howden B."/>
            <person name="Hertweck C."/>
            <person name="Stinear T.P."/>
            <person name="Pidot S.J."/>
        </authorList>
    </citation>
    <scope>NUCLEOTIDE SEQUENCE [LARGE SCALE GENOMIC DNA]</scope>
    <source>
        <strain evidence="2 3">AUSMDU00012717</strain>
    </source>
</reference>
<keyword evidence="3" id="KW-1185">Reference proteome</keyword>
<accession>A0A6G9YHH2</accession>
<keyword evidence="1" id="KW-0732">Signal</keyword>
<sequence>MTARWTAAGVVAGIGALMCGLAAAPADADPLPQWAPLGTTLYTFGDANFCAGTIGVALEAAPNLPGHVLAHVTPLGYQRGPCGNHVMLGWVGSAGARSQDVYVRTDAAPGETVTVDLWFGMGPAKLMADTWPIQGPFAEWYLWVP</sequence>
<dbReference type="EMBL" id="CP046172">
    <property type="protein sequence ID" value="QIS12634.1"/>
    <property type="molecule type" value="Genomic_DNA"/>
</dbReference>
<evidence type="ECO:0000313" key="2">
    <source>
        <dbReference type="EMBL" id="QIS12634.1"/>
    </source>
</evidence>
<dbReference type="KEGG" id="nah:F5544_23880"/>
<protein>
    <submittedName>
        <fullName evidence="2">Uncharacterized protein</fullName>
    </submittedName>
</protein>
<dbReference type="RefSeq" id="WP_167475294.1">
    <property type="nucleotide sequence ID" value="NZ_CP046172.1"/>
</dbReference>
<dbReference type="AlphaFoldDB" id="A0A6G9YHH2"/>
<organism evidence="2 3">
    <name type="scientific">Nocardia arthritidis</name>
    <dbReference type="NCBI Taxonomy" id="228602"/>
    <lineage>
        <taxon>Bacteria</taxon>
        <taxon>Bacillati</taxon>
        <taxon>Actinomycetota</taxon>
        <taxon>Actinomycetes</taxon>
        <taxon>Mycobacteriales</taxon>
        <taxon>Nocardiaceae</taxon>
        <taxon>Nocardia</taxon>
    </lineage>
</organism>
<name>A0A6G9YHH2_9NOCA</name>